<accession>A0ABR0B7I3</accession>
<comment type="caution">
    <text evidence="2">The sequence shown here is derived from an EMBL/GenBank/DDBJ whole genome shotgun (WGS) entry which is preliminary data.</text>
</comment>
<evidence type="ECO:0000313" key="2">
    <source>
        <dbReference type="EMBL" id="KAK4037646.1"/>
    </source>
</evidence>
<proteinExistence type="predicted"/>
<dbReference type="Gene3D" id="1.10.443.10">
    <property type="entry name" value="Intergrase catalytic core"/>
    <property type="match status" value="1"/>
</dbReference>
<dbReference type="EMBL" id="JAOYFB010000040">
    <property type="protein sequence ID" value="KAK4037646.1"/>
    <property type="molecule type" value="Genomic_DNA"/>
</dbReference>
<name>A0ABR0B7I3_9CRUS</name>
<evidence type="ECO:0000313" key="3">
    <source>
        <dbReference type="Proteomes" id="UP001234178"/>
    </source>
</evidence>
<dbReference type="InterPro" id="IPR013762">
    <property type="entry name" value="Integrase-like_cat_sf"/>
</dbReference>
<keyword evidence="3" id="KW-1185">Reference proteome</keyword>
<organism evidence="2 3">
    <name type="scientific">Daphnia magna</name>
    <dbReference type="NCBI Taxonomy" id="35525"/>
    <lineage>
        <taxon>Eukaryota</taxon>
        <taxon>Metazoa</taxon>
        <taxon>Ecdysozoa</taxon>
        <taxon>Arthropoda</taxon>
        <taxon>Crustacea</taxon>
        <taxon>Branchiopoda</taxon>
        <taxon>Diplostraca</taxon>
        <taxon>Cladocera</taxon>
        <taxon>Anomopoda</taxon>
        <taxon>Daphniidae</taxon>
        <taxon>Daphnia</taxon>
    </lineage>
</organism>
<protein>
    <submittedName>
        <fullName evidence="2">Uncharacterized protein</fullName>
    </submittedName>
</protein>
<keyword evidence="1" id="KW-0233">DNA recombination</keyword>
<dbReference type="Proteomes" id="UP001234178">
    <property type="component" value="Unassembled WGS sequence"/>
</dbReference>
<reference evidence="2 3" key="1">
    <citation type="journal article" date="2023" name="Nucleic Acids Res.">
        <title>The hologenome of Daphnia magna reveals possible DNA methylation and microbiome-mediated evolution of the host genome.</title>
        <authorList>
            <person name="Chaturvedi A."/>
            <person name="Li X."/>
            <person name="Dhandapani V."/>
            <person name="Marshall H."/>
            <person name="Kissane S."/>
            <person name="Cuenca-Cambronero M."/>
            <person name="Asole G."/>
            <person name="Calvet F."/>
            <person name="Ruiz-Romero M."/>
            <person name="Marangio P."/>
            <person name="Guigo R."/>
            <person name="Rago D."/>
            <person name="Mirbahai L."/>
            <person name="Eastwood N."/>
            <person name="Colbourne J.K."/>
            <person name="Zhou J."/>
            <person name="Mallon E."/>
            <person name="Orsini L."/>
        </authorList>
    </citation>
    <scope>NUCLEOTIDE SEQUENCE [LARGE SCALE GENOMIC DNA]</scope>
    <source>
        <strain evidence="2">LRV0_1</strain>
    </source>
</reference>
<sequence>MADEGGFVHECVEHPDPEICEEQRSSHLHRVTVERWPENPSICPLTTLKNSTVGIKDQLKAAGLDTSVFTAHLTRGAAASKAAASGASVQAILKQSHWARESTIARPTVKSNRKKTCWKKAIA</sequence>
<dbReference type="InterPro" id="IPR011010">
    <property type="entry name" value="DNA_brk_join_enz"/>
</dbReference>
<dbReference type="SUPFAM" id="SSF56349">
    <property type="entry name" value="DNA breaking-rejoining enzymes"/>
    <property type="match status" value="1"/>
</dbReference>
<evidence type="ECO:0000256" key="1">
    <source>
        <dbReference type="ARBA" id="ARBA00023172"/>
    </source>
</evidence>
<gene>
    <name evidence="2" type="ORF">OUZ56_029677</name>
</gene>